<evidence type="ECO:0000313" key="2">
    <source>
        <dbReference type="Proteomes" id="UP000255106"/>
    </source>
</evidence>
<reference evidence="1 2" key="1">
    <citation type="submission" date="2018-06" db="EMBL/GenBank/DDBJ databases">
        <authorList>
            <consortium name="Pathogen Informatics"/>
            <person name="Doyle S."/>
        </authorList>
    </citation>
    <scope>NUCLEOTIDE SEQUENCE [LARGE SCALE GENOMIC DNA]</scope>
    <source>
        <strain evidence="1 2">NCTC10005</strain>
    </source>
</reference>
<dbReference type="EMBL" id="UGJB01000004">
    <property type="protein sequence ID" value="STQ10104.1"/>
    <property type="molecule type" value="Genomic_DNA"/>
</dbReference>
<dbReference type="InterPro" id="IPR000600">
    <property type="entry name" value="ROK"/>
</dbReference>
<dbReference type="GO" id="GO:0047700">
    <property type="term" value="F:beta-glucoside kinase activity"/>
    <property type="evidence" value="ECO:0007669"/>
    <property type="project" value="UniProtKB-EC"/>
</dbReference>
<protein>
    <submittedName>
        <fullName evidence="1">Beta-glucoside kinase</fullName>
        <ecNumber evidence="1">2.7.1.85</ecNumber>
    </submittedName>
</protein>
<dbReference type="Pfam" id="PF00480">
    <property type="entry name" value="ROK"/>
    <property type="match status" value="1"/>
</dbReference>
<dbReference type="Gene3D" id="3.30.420.40">
    <property type="match status" value="1"/>
</dbReference>
<dbReference type="InterPro" id="IPR043129">
    <property type="entry name" value="ATPase_NBD"/>
</dbReference>
<name>A0A377LV77_ENTCL</name>
<keyword evidence="1" id="KW-0808">Transferase</keyword>
<accession>A0A377LV77</accession>
<proteinExistence type="predicted"/>
<sequence>MNIAAFDIGGTALKMGIATAQGELLQTDKAAIRNSDGDAILAQMLNWVTAHPGLKGIAISAPGYVNPHTGFIEMGGAIRRFDQFAMKGWLEAKTGLPVTVENDANCVLLRSAGRARRRILITFWY</sequence>
<keyword evidence="1" id="KW-0418">Kinase</keyword>
<dbReference type="PANTHER" id="PTHR18964">
    <property type="entry name" value="ROK (REPRESSOR, ORF, KINASE) FAMILY"/>
    <property type="match status" value="1"/>
</dbReference>
<gene>
    <name evidence="1" type="primary">bglK_1</name>
    <name evidence="1" type="ORF">NCTC10005_02842</name>
</gene>
<organism evidence="1 2">
    <name type="scientific">Enterobacter cloacae</name>
    <dbReference type="NCBI Taxonomy" id="550"/>
    <lineage>
        <taxon>Bacteria</taxon>
        <taxon>Pseudomonadati</taxon>
        <taxon>Pseudomonadota</taxon>
        <taxon>Gammaproteobacteria</taxon>
        <taxon>Enterobacterales</taxon>
        <taxon>Enterobacteriaceae</taxon>
        <taxon>Enterobacter</taxon>
        <taxon>Enterobacter cloacae complex</taxon>
    </lineage>
</organism>
<dbReference type="Proteomes" id="UP000255106">
    <property type="component" value="Unassembled WGS sequence"/>
</dbReference>
<dbReference type="EC" id="2.7.1.85" evidence="1"/>
<dbReference type="SUPFAM" id="SSF53067">
    <property type="entry name" value="Actin-like ATPase domain"/>
    <property type="match status" value="1"/>
</dbReference>
<dbReference type="AlphaFoldDB" id="A0A377LV77"/>
<dbReference type="PANTHER" id="PTHR18964:SF165">
    <property type="entry name" value="BETA-GLUCOSIDE KINASE"/>
    <property type="match status" value="1"/>
</dbReference>
<evidence type="ECO:0000313" key="1">
    <source>
        <dbReference type="EMBL" id="STQ10104.1"/>
    </source>
</evidence>